<evidence type="ECO:0000313" key="3">
    <source>
        <dbReference type="Proteomes" id="UP000564677"/>
    </source>
</evidence>
<dbReference type="AlphaFoldDB" id="A0A7X5V3B0"/>
<feature type="transmembrane region" description="Helical" evidence="1">
    <location>
        <begin position="33"/>
        <end position="54"/>
    </location>
</feature>
<evidence type="ECO:0008006" key="4">
    <source>
        <dbReference type="Google" id="ProtNLM"/>
    </source>
</evidence>
<organism evidence="2 3">
    <name type="scientific">Sphingomonas leidyi</name>
    <dbReference type="NCBI Taxonomy" id="68569"/>
    <lineage>
        <taxon>Bacteria</taxon>
        <taxon>Pseudomonadati</taxon>
        <taxon>Pseudomonadota</taxon>
        <taxon>Alphaproteobacteria</taxon>
        <taxon>Sphingomonadales</taxon>
        <taxon>Sphingomonadaceae</taxon>
        <taxon>Sphingomonas</taxon>
    </lineage>
</organism>
<keyword evidence="1" id="KW-0812">Transmembrane</keyword>
<reference evidence="2 3" key="1">
    <citation type="submission" date="2020-03" db="EMBL/GenBank/DDBJ databases">
        <title>Genomic Encyclopedia of Type Strains, Phase IV (KMG-IV): sequencing the most valuable type-strain genomes for metagenomic binning, comparative biology and taxonomic classification.</title>
        <authorList>
            <person name="Goeker M."/>
        </authorList>
    </citation>
    <scope>NUCLEOTIDE SEQUENCE [LARGE SCALE GENOMIC DNA]</scope>
    <source>
        <strain evidence="2 3">DSM 4733</strain>
    </source>
</reference>
<feature type="transmembrane region" description="Helical" evidence="1">
    <location>
        <begin position="7"/>
        <end position="27"/>
    </location>
</feature>
<sequence>MLRTALAYGAIGGLIAGGLLSIVVLNFEGAVDQYGMAIGYLIMLIGLSTIFIAIKRQRDVTQGGVIRFLPAFGLGLGISLVAGIVYTLCWDAALHMIGIDAFVDKFAGGSLQGKTGAELASAKAELESFRATYHNPFLRLPITFSEIFPVGAIVSLVSAGLLRNSRFLPARAAEA</sequence>
<gene>
    <name evidence="2" type="ORF">FHR20_003976</name>
</gene>
<dbReference type="InterPro" id="IPR025250">
    <property type="entry name" value="DUF4199"/>
</dbReference>
<evidence type="ECO:0000256" key="1">
    <source>
        <dbReference type="SAM" id="Phobius"/>
    </source>
</evidence>
<dbReference type="Pfam" id="PF13858">
    <property type="entry name" value="DUF4199"/>
    <property type="match status" value="1"/>
</dbReference>
<comment type="caution">
    <text evidence="2">The sequence shown here is derived from an EMBL/GenBank/DDBJ whole genome shotgun (WGS) entry which is preliminary data.</text>
</comment>
<keyword evidence="3" id="KW-1185">Reference proteome</keyword>
<protein>
    <recommendedName>
        <fullName evidence="4">DUF4199 domain-containing protein</fullName>
    </recommendedName>
</protein>
<dbReference type="RefSeq" id="WP_167301309.1">
    <property type="nucleotide sequence ID" value="NZ_JAASQV010000005.1"/>
</dbReference>
<feature type="transmembrane region" description="Helical" evidence="1">
    <location>
        <begin position="142"/>
        <end position="162"/>
    </location>
</feature>
<dbReference type="Proteomes" id="UP000564677">
    <property type="component" value="Unassembled WGS sequence"/>
</dbReference>
<name>A0A7X5V3B0_9SPHN</name>
<keyword evidence="1" id="KW-0472">Membrane</keyword>
<feature type="transmembrane region" description="Helical" evidence="1">
    <location>
        <begin position="66"/>
        <end position="88"/>
    </location>
</feature>
<proteinExistence type="predicted"/>
<dbReference type="EMBL" id="JAASQV010000005">
    <property type="protein sequence ID" value="NIJ66998.1"/>
    <property type="molecule type" value="Genomic_DNA"/>
</dbReference>
<accession>A0A7X5V3B0</accession>
<keyword evidence="1" id="KW-1133">Transmembrane helix</keyword>
<evidence type="ECO:0000313" key="2">
    <source>
        <dbReference type="EMBL" id="NIJ66998.1"/>
    </source>
</evidence>